<keyword evidence="4" id="KW-1185">Reference proteome</keyword>
<dbReference type="InterPro" id="IPR036291">
    <property type="entry name" value="NAD(P)-bd_dom_sf"/>
</dbReference>
<dbReference type="GO" id="GO:0000166">
    <property type="term" value="F:nucleotide binding"/>
    <property type="evidence" value="ECO:0007669"/>
    <property type="project" value="InterPro"/>
</dbReference>
<dbReference type="SUPFAM" id="SSF55347">
    <property type="entry name" value="Glyceraldehyde-3-phosphate dehydrogenase-like, C-terminal domain"/>
    <property type="match status" value="1"/>
</dbReference>
<reference evidence="3 4" key="1">
    <citation type="journal article" date="2016" name="Proc. Natl. Acad. Sci. U.S.A.">
        <title>Comparative genomics of biotechnologically important yeasts.</title>
        <authorList>
            <person name="Riley R."/>
            <person name="Haridas S."/>
            <person name="Wolfe K.H."/>
            <person name="Lopes M.R."/>
            <person name="Hittinger C.T."/>
            <person name="Goeker M."/>
            <person name="Salamov A.A."/>
            <person name="Wisecaver J.H."/>
            <person name="Long T.M."/>
            <person name="Calvey C.H."/>
            <person name="Aerts A.L."/>
            <person name="Barry K.W."/>
            <person name="Choi C."/>
            <person name="Clum A."/>
            <person name="Coughlan A.Y."/>
            <person name="Deshpande S."/>
            <person name="Douglass A.P."/>
            <person name="Hanson S.J."/>
            <person name="Klenk H.-P."/>
            <person name="LaButti K.M."/>
            <person name="Lapidus A."/>
            <person name="Lindquist E.A."/>
            <person name="Lipzen A.M."/>
            <person name="Meier-Kolthoff J.P."/>
            <person name="Ohm R.A."/>
            <person name="Otillar R.P."/>
            <person name="Pangilinan J.L."/>
            <person name="Peng Y."/>
            <person name="Rokas A."/>
            <person name="Rosa C.A."/>
            <person name="Scheuner C."/>
            <person name="Sibirny A.A."/>
            <person name="Slot J.C."/>
            <person name="Stielow J.B."/>
            <person name="Sun H."/>
            <person name="Kurtzman C.P."/>
            <person name="Blackwell M."/>
            <person name="Grigoriev I.V."/>
            <person name="Jeffries T.W."/>
        </authorList>
    </citation>
    <scope>NUCLEOTIDE SEQUENCE [LARGE SCALE GENOMIC DNA]</scope>
    <source>
        <strain evidence="4">ATCC 58044 / CBS 1984 / NCYC 433 / NRRL Y-366-8</strain>
    </source>
</reference>
<organism evidence="3 4">
    <name type="scientific">Wickerhamomyces anomalus (strain ATCC 58044 / CBS 1984 / NCYC 433 / NRRL Y-366-8)</name>
    <name type="common">Yeast</name>
    <name type="synonym">Hansenula anomala</name>
    <dbReference type="NCBI Taxonomy" id="683960"/>
    <lineage>
        <taxon>Eukaryota</taxon>
        <taxon>Fungi</taxon>
        <taxon>Dikarya</taxon>
        <taxon>Ascomycota</taxon>
        <taxon>Saccharomycotina</taxon>
        <taxon>Saccharomycetes</taxon>
        <taxon>Phaffomycetales</taxon>
        <taxon>Wickerhamomycetaceae</taxon>
        <taxon>Wickerhamomyces</taxon>
    </lineage>
</organism>
<gene>
    <name evidence="3" type="ORF">WICANDRAFT_31493</name>
</gene>
<dbReference type="GeneID" id="30199086"/>
<feature type="domain" description="Gfo/Idh/MocA-like oxidoreductase N-terminal" evidence="1">
    <location>
        <begin position="11"/>
        <end position="128"/>
    </location>
</feature>
<dbReference type="SUPFAM" id="SSF51735">
    <property type="entry name" value="NAD(P)-binding Rossmann-fold domains"/>
    <property type="match status" value="1"/>
</dbReference>
<dbReference type="InterPro" id="IPR004104">
    <property type="entry name" value="Gfo/Idh/MocA-like_OxRdtase_C"/>
</dbReference>
<protein>
    <recommendedName>
        <fullName evidence="5">Gfo/Idh/MocA-like oxidoreductase N-terminal domain-containing protein</fullName>
    </recommendedName>
</protein>
<dbReference type="AlphaFoldDB" id="A0A1E3P3U5"/>
<proteinExistence type="predicted"/>
<dbReference type="PANTHER" id="PTHR43377">
    <property type="entry name" value="BILIVERDIN REDUCTASE A"/>
    <property type="match status" value="1"/>
</dbReference>
<evidence type="ECO:0000313" key="3">
    <source>
        <dbReference type="EMBL" id="ODQ60166.1"/>
    </source>
</evidence>
<evidence type="ECO:0000313" key="4">
    <source>
        <dbReference type="Proteomes" id="UP000094112"/>
    </source>
</evidence>
<dbReference type="RefSeq" id="XP_019039373.1">
    <property type="nucleotide sequence ID" value="XM_019181840.1"/>
</dbReference>
<feature type="domain" description="Gfo/Idh/MocA-like oxidoreductase C-terminal" evidence="2">
    <location>
        <begin position="140"/>
        <end position="365"/>
    </location>
</feature>
<accession>A0A1E3P3U5</accession>
<sequence length="375" mass="41162">MPSKNSSSPLKLIVVGLGLIGPRHAEQIQLNPDAELIGFVDPSPKAGVIAKRFKVPLYESLLQLLDSGLKPDAAYVCTPNSLHIKVAMELASNGIHMLIEKPLSTNLQEAVLLKNYAVSKGVKILVGHHRRFNPYILIAKENLERLGQVVAIDGVWTLKKNDTYFKQVEWRNLKSQGGGAIMINLVHDLDLLQYLLGPITKVYADYLPKNRAAASTADQVDEGCVCTLSFQSGAKGTFIVSDNVISPFNFEMGTGENPIVPKVESTTDGIFYRIFGTNGTMTIPNLKLYNQGYLENEGKEKGWYEIIQCEELSIGEDIEGIPFALQLSHFLKMMKDEEAPKCTVDDGISVLLVVEAIVESLETGPQTVKSVDSIS</sequence>
<dbReference type="PANTHER" id="PTHR43377:SF1">
    <property type="entry name" value="BILIVERDIN REDUCTASE A"/>
    <property type="match status" value="1"/>
</dbReference>
<dbReference type="Pfam" id="PF01408">
    <property type="entry name" value="GFO_IDH_MocA"/>
    <property type="match status" value="1"/>
</dbReference>
<dbReference type="Pfam" id="PF02894">
    <property type="entry name" value="GFO_IDH_MocA_C"/>
    <property type="match status" value="1"/>
</dbReference>
<dbReference type="InterPro" id="IPR051450">
    <property type="entry name" value="Gfo/Idh/MocA_Oxidoreductases"/>
</dbReference>
<evidence type="ECO:0008006" key="5">
    <source>
        <dbReference type="Google" id="ProtNLM"/>
    </source>
</evidence>
<name>A0A1E3P3U5_WICAA</name>
<dbReference type="InterPro" id="IPR000683">
    <property type="entry name" value="Gfo/Idh/MocA-like_OxRdtase_N"/>
</dbReference>
<dbReference type="STRING" id="683960.A0A1E3P3U5"/>
<dbReference type="EMBL" id="KV454210">
    <property type="protein sequence ID" value="ODQ60166.1"/>
    <property type="molecule type" value="Genomic_DNA"/>
</dbReference>
<evidence type="ECO:0000259" key="2">
    <source>
        <dbReference type="Pfam" id="PF02894"/>
    </source>
</evidence>
<dbReference type="Gene3D" id="3.40.50.720">
    <property type="entry name" value="NAD(P)-binding Rossmann-like Domain"/>
    <property type="match status" value="1"/>
</dbReference>
<dbReference type="Proteomes" id="UP000094112">
    <property type="component" value="Unassembled WGS sequence"/>
</dbReference>
<dbReference type="Gene3D" id="3.30.360.10">
    <property type="entry name" value="Dihydrodipicolinate Reductase, domain 2"/>
    <property type="match status" value="1"/>
</dbReference>
<dbReference type="OrthoDB" id="64915at2759"/>
<evidence type="ECO:0000259" key="1">
    <source>
        <dbReference type="Pfam" id="PF01408"/>
    </source>
</evidence>